<reference evidence="2" key="1">
    <citation type="submission" date="2016-08" db="EMBL/GenBank/DDBJ databases">
        <authorList>
            <person name="Holder M.E."/>
            <person name="Ajami N.J."/>
            <person name="Petrosino J.F."/>
        </authorList>
    </citation>
    <scope>NUCLEOTIDE SEQUENCE [LARGE SCALE GENOMIC DNA]</scope>
    <source>
        <strain evidence="2">F0677</strain>
    </source>
</reference>
<dbReference type="EMBL" id="CP017037">
    <property type="protein sequence ID" value="AOH39183.1"/>
    <property type="molecule type" value="Genomic_DNA"/>
</dbReference>
<dbReference type="InterPro" id="IPR027417">
    <property type="entry name" value="P-loop_NTPase"/>
</dbReference>
<dbReference type="Pfam" id="PF13245">
    <property type="entry name" value="AAA_19"/>
    <property type="match status" value="1"/>
</dbReference>
<dbReference type="SUPFAM" id="SSF52540">
    <property type="entry name" value="P-loop containing nucleoside triphosphate hydrolases"/>
    <property type="match status" value="1"/>
</dbReference>
<organism evidence="1 2">
    <name type="scientific">Dialister pneumosintes</name>
    <dbReference type="NCBI Taxonomy" id="39950"/>
    <lineage>
        <taxon>Bacteria</taxon>
        <taxon>Bacillati</taxon>
        <taxon>Bacillota</taxon>
        <taxon>Negativicutes</taxon>
        <taxon>Veillonellales</taxon>
        <taxon>Veillonellaceae</taxon>
        <taxon>Dialister</taxon>
    </lineage>
</organism>
<name>A0A1B3WDZ3_9FIRM</name>
<evidence type="ECO:0000313" key="2">
    <source>
        <dbReference type="Proteomes" id="UP000094757"/>
    </source>
</evidence>
<protein>
    <submittedName>
        <fullName evidence="1">Uncharacterized protein</fullName>
    </submittedName>
</protein>
<gene>
    <name evidence="1" type="ORF">BCB69_03905</name>
</gene>
<evidence type="ECO:0000313" key="1">
    <source>
        <dbReference type="EMBL" id="AOH39183.1"/>
    </source>
</evidence>
<accession>A0A1B3WDZ3</accession>
<dbReference type="Proteomes" id="UP000094757">
    <property type="component" value="Chromosome"/>
</dbReference>
<dbReference type="AlphaFoldDB" id="A0A1B3WDZ3"/>
<dbReference type="STRING" id="39950.BCB69_03905"/>
<dbReference type="Gene3D" id="3.40.50.300">
    <property type="entry name" value="P-loop containing nucleotide triphosphate hydrolases"/>
    <property type="match status" value="1"/>
</dbReference>
<dbReference type="KEGG" id="dpn:BCB69_03905"/>
<dbReference type="RefSeq" id="WP_069177064.1">
    <property type="nucleotide sequence ID" value="NZ_CP017037.1"/>
</dbReference>
<dbReference type="GO" id="GO:0005524">
    <property type="term" value="F:ATP binding"/>
    <property type="evidence" value="ECO:0007669"/>
    <property type="project" value="InterPro"/>
</dbReference>
<sequence>MDKRVIFAVAGSGKTTHIVKSLDADKRSLILTYTRGNYQNLKKKIIEKFHGKWPENITLMTYFEFLYSFCYKPFLADKIKAKGIVYEPNSKNYLKKENDRYYLSKSGYFYSNRIAFSFEHFGIIDDIKERIERYFDELIIDEIQDVSGRDFNFLLKIMEIEINIVFVGDFFQHTFDTSRDGNVNKNLFKSFIDYKEKFSSKGFIVDEDTLDKSWRCNKLTCSFIRDNLGINIYSHQSENRVNEILLLDDIELINQTLNDDNIIKLHYENSSKYGKNNKNWGETKGEDYYQDICIVLNQNTEEHFKNNTLDKLAPSTKNKLYVALTRARGNTYFISHKDLSK</sequence>
<proteinExistence type="predicted"/>